<dbReference type="Pfam" id="PF01490">
    <property type="entry name" value="Aa_trans"/>
    <property type="match status" value="1"/>
</dbReference>
<dbReference type="InterPro" id="IPR004087">
    <property type="entry name" value="KH_dom"/>
</dbReference>
<keyword evidence="7" id="KW-0472">Membrane</keyword>
<evidence type="ECO:0000256" key="7">
    <source>
        <dbReference type="ARBA" id="ARBA00023136"/>
    </source>
</evidence>
<keyword evidence="5" id="KW-0029">Amino-acid transport</keyword>
<protein>
    <submittedName>
        <fullName evidence="9">Aa_trans domain-containing protein</fullName>
    </submittedName>
</protein>
<proteinExistence type="predicted"/>
<evidence type="ECO:0000256" key="6">
    <source>
        <dbReference type="ARBA" id="ARBA00022989"/>
    </source>
</evidence>
<dbReference type="GO" id="GO:0048024">
    <property type="term" value="P:regulation of mRNA splicing, via spliceosome"/>
    <property type="evidence" value="ECO:0007669"/>
    <property type="project" value="TreeGrafter"/>
</dbReference>
<dbReference type="PANTHER" id="PTHR11208">
    <property type="entry name" value="RNA-BINDING PROTEIN RELATED"/>
    <property type="match status" value="1"/>
</dbReference>
<comment type="caution">
    <text evidence="9">The sequence shown here is derived from an EMBL/GenBank/DDBJ whole genome shotgun (WGS) entry which is preliminary data.</text>
</comment>
<keyword evidence="3" id="KW-0812">Transmembrane</keyword>
<dbReference type="InterPro" id="IPR036612">
    <property type="entry name" value="KH_dom_type_1_sf"/>
</dbReference>
<accession>A0A5A7TCT2</accession>
<evidence type="ECO:0000313" key="9">
    <source>
        <dbReference type="EMBL" id="KAA0040728.1"/>
    </source>
</evidence>
<dbReference type="GO" id="GO:0016020">
    <property type="term" value="C:membrane"/>
    <property type="evidence" value="ECO:0007669"/>
    <property type="project" value="UniProtKB-SubCell"/>
</dbReference>
<feature type="domain" description="K Homology" evidence="8">
    <location>
        <begin position="205"/>
        <end position="305"/>
    </location>
</feature>
<dbReference type="GO" id="GO:0006865">
    <property type="term" value="P:amino acid transport"/>
    <property type="evidence" value="ECO:0007669"/>
    <property type="project" value="UniProtKB-KW"/>
</dbReference>
<dbReference type="InterPro" id="IPR055256">
    <property type="entry name" value="KH_1_KHDC4/BBP-like"/>
</dbReference>
<dbReference type="AlphaFoldDB" id="A0A5A7TCT2"/>
<dbReference type="OrthoDB" id="40134at2759"/>
<dbReference type="EMBL" id="SSTE01017161">
    <property type="protein sequence ID" value="KAA0040728.1"/>
    <property type="molecule type" value="Genomic_DNA"/>
</dbReference>
<dbReference type="InterPro" id="IPR045071">
    <property type="entry name" value="BBP-like"/>
</dbReference>
<evidence type="ECO:0000256" key="2">
    <source>
        <dbReference type="ARBA" id="ARBA00022448"/>
    </source>
</evidence>
<comment type="subcellular location">
    <subcellularLocation>
        <location evidence="1">Membrane</location>
    </subcellularLocation>
</comment>
<evidence type="ECO:0000256" key="5">
    <source>
        <dbReference type="ARBA" id="ARBA00022970"/>
    </source>
</evidence>
<evidence type="ECO:0000313" key="10">
    <source>
        <dbReference type="Proteomes" id="UP000321393"/>
    </source>
</evidence>
<evidence type="ECO:0000256" key="4">
    <source>
        <dbReference type="ARBA" id="ARBA00022884"/>
    </source>
</evidence>
<evidence type="ECO:0000256" key="3">
    <source>
        <dbReference type="ARBA" id="ARBA00022692"/>
    </source>
</evidence>
<organism evidence="9 10">
    <name type="scientific">Cucumis melo var. makuwa</name>
    <name type="common">Oriental melon</name>
    <dbReference type="NCBI Taxonomy" id="1194695"/>
    <lineage>
        <taxon>Eukaryota</taxon>
        <taxon>Viridiplantae</taxon>
        <taxon>Streptophyta</taxon>
        <taxon>Embryophyta</taxon>
        <taxon>Tracheophyta</taxon>
        <taxon>Spermatophyta</taxon>
        <taxon>Magnoliopsida</taxon>
        <taxon>eudicotyledons</taxon>
        <taxon>Gunneridae</taxon>
        <taxon>Pentapetalae</taxon>
        <taxon>rosids</taxon>
        <taxon>fabids</taxon>
        <taxon>Cucurbitales</taxon>
        <taxon>Cucurbitaceae</taxon>
        <taxon>Benincaseae</taxon>
        <taxon>Cucumis</taxon>
    </lineage>
</organism>
<keyword evidence="4" id="KW-0694">RNA-binding</keyword>
<sequence length="314" mass="34930">MVEMHKEVPGKRFDRYHELGQHAFGEKMGLWVVVPQQLMVEIGVNIVYMITGGNSLKKIHDLACHDCKPIKTTYFIMIFASVHFFLSNLPSFNSITLVSLAAAVMSLSYSTIAWVASAHKGVVPDVSYGHRATTTAGNVFNFLSALGDVAFEFAGHNVVLEIQATIPSTPDCPSNRNFHHPRLSGNPRMTMDWQGAPASPSSFTVKRILRLEIPVDTYLNFNFVGRLLGLRGNSLKWVEATTGCRVCIRGKGSIKDPEKEEKLRGRLGYEHLNEPLHVLIEADLPANIIDIRLRQAQEIIEELLKPVIIEVISG</sequence>
<evidence type="ECO:0000256" key="1">
    <source>
        <dbReference type="ARBA" id="ARBA00004370"/>
    </source>
</evidence>
<dbReference type="Gene3D" id="3.30.1370.10">
    <property type="entry name" value="K Homology domain, type 1"/>
    <property type="match status" value="1"/>
</dbReference>
<dbReference type="GO" id="GO:0003729">
    <property type="term" value="F:mRNA binding"/>
    <property type="evidence" value="ECO:0007669"/>
    <property type="project" value="TreeGrafter"/>
</dbReference>
<keyword evidence="6" id="KW-1133">Transmembrane helix</keyword>
<gene>
    <name evidence="9" type="ORF">E6C27_scaffold529G00540</name>
</gene>
<reference evidence="9 10" key="1">
    <citation type="submission" date="2019-08" db="EMBL/GenBank/DDBJ databases">
        <title>Draft genome sequences of two oriental melons (Cucumis melo L. var makuwa).</title>
        <authorList>
            <person name="Kwon S.-Y."/>
        </authorList>
    </citation>
    <scope>NUCLEOTIDE SEQUENCE [LARGE SCALE GENOMIC DNA]</scope>
    <source>
        <strain evidence="10">cv. SW 3</strain>
        <tissue evidence="9">Leaf</tissue>
    </source>
</reference>
<keyword evidence="2" id="KW-0813">Transport</keyword>
<dbReference type="Proteomes" id="UP000321393">
    <property type="component" value="Unassembled WGS sequence"/>
</dbReference>
<dbReference type="SUPFAM" id="SSF54791">
    <property type="entry name" value="Eukaryotic type KH-domain (KH-domain type I)"/>
    <property type="match status" value="1"/>
</dbReference>
<dbReference type="InterPro" id="IPR013057">
    <property type="entry name" value="AA_transpt_TM"/>
</dbReference>
<dbReference type="SMART" id="SM00322">
    <property type="entry name" value="KH"/>
    <property type="match status" value="1"/>
</dbReference>
<dbReference type="PANTHER" id="PTHR11208:SF153">
    <property type="entry name" value="K HOMOLOGY DOMAIN-CONTAINING PROTEIN"/>
    <property type="match status" value="1"/>
</dbReference>
<name>A0A5A7TCT2_CUCMM</name>
<dbReference type="GO" id="GO:0005634">
    <property type="term" value="C:nucleus"/>
    <property type="evidence" value="ECO:0007669"/>
    <property type="project" value="TreeGrafter"/>
</dbReference>
<evidence type="ECO:0000259" key="8">
    <source>
        <dbReference type="SMART" id="SM00322"/>
    </source>
</evidence>
<dbReference type="Pfam" id="PF22675">
    <property type="entry name" value="KH-I_KHDC4-BBP"/>
    <property type="match status" value="1"/>
</dbReference>